<dbReference type="GO" id="GO:0003700">
    <property type="term" value="F:DNA-binding transcription factor activity"/>
    <property type="evidence" value="ECO:0007669"/>
    <property type="project" value="InterPro"/>
</dbReference>
<evidence type="ECO:0000256" key="2">
    <source>
        <dbReference type="ARBA" id="ARBA00023125"/>
    </source>
</evidence>
<keyword evidence="3" id="KW-0804">Transcription</keyword>
<dbReference type="Proteomes" id="UP000638648">
    <property type="component" value="Unassembled WGS sequence"/>
</dbReference>
<evidence type="ECO:0000313" key="6">
    <source>
        <dbReference type="Proteomes" id="UP000638648"/>
    </source>
</evidence>
<accession>A0A927RGE9</accession>
<comment type="caution">
    <text evidence="5">The sequence shown here is derived from an EMBL/GenBank/DDBJ whole genome shotgun (WGS) entry which is preliminary data.</text>
</comment>
<dbReference type="PANTHER" id="PTHR43132:SF8">
    <property type="entry name" value="HTH-TYPE TRANSCRIPTIONAL REGULATOR KMTR"/>
    <property type="match status" value="1"/>
</dbReference>
<evidence type="ECO:0000256" key="3">
    <source>
        <dbReference type="ARBA" id="ARBA00023163"/>
    </source>
</evidence>
<dbReference type="Pfam" id="PF12840">
    <property type="entry name" value="HTH_20"/>
    <property type="match status" value="1"/>
</dbReference>
<dbReference type="InterPro" id="IPR051011">
    <property type="entry name" value="Metal_resp_trans_reg"/>
</dbReference>
<dbReference type="GO" id="GO:0003677">
    <property type="term" value="F:DNA binding"/>
    <property type="evidence" value="ECO:0007669"/>
    <property type="project" value="UniProtKB-KW"/>
</dbReference>
<keyword evidence="1" id="KW-0805">Transcription regulation</keyword>
<dbReference type="SUPFAM" id="SSF46785">
    <property type="entry name" value="Winged helix' DNA-binding domain"/>
    <property type="match status" value="1"/>
</dbReference>
<dbReference type="RefSeq" id="WP_192754377.1">
    <property type="nucleotide sequence ID" value="NZ_BAABJL010000042.1"/>
</dbReference>
<gene>
    <name evidence="5" type="ORF">HEB94_007963</name>
</gene>
<dbReference type="AlphaFoldDB" id="A0A927RGE9"/>
<evidence type="ECO:0000259" key="4">
    <source>
        <dbReference type="PROSITE" id="PS50987"/>
    </source>
</evidence>
<dbReference type="CDD" id="cd00090">
    <property type="entry name" value="HTH_ARSR"/>
    <property type="match status" value="1"/>
</dbReference>
<dbReference type="EMBL" id="JADBEM010000001">
    <property type="protein sequence ID" value="MBE1611115.1"/>
    <property type="molecule type" value="Genomic_DNA"/>
</dbReference>
<dbReference type="InterPro" id="IPR011991">
    <property type="entry name" value="ArsR-like_HTH"/>
</dbReference>
<protein>
    <submittedName>
        <fullName evidence="5">DNA-binding transcriptional ArsR family regulator</fullName>
    </submittedName>
</protein>
<proteinExistence type="predicted"/>
<evidence type="ECO:0000256" key="1">
    <source>
        <dbReference type="ARBA" id="ARBA00023015"/>
    </source>
</evidence>
<sequence>MTSIDLNPDDISRIRFAISPVWETVTSVRSLTGNASASGGMHRAWARRVAPRLRQVDLALLSALIPPDGYIPDFLTPAPSRRTSTFDAGLAAVAATPPATVAADVELLRDGRRDPLLEKLIADPAATLAAVVDALDRYWRIAVEPDWSRLHALLEADLAFRMDELASGGVHQLFRSLHPSLGYANGTLTVAKSYCCHTPLTGQGLLLVPCVFAWPDLLVLTAPPHVPTVTYSPRGVGLMWEEPRDGGRGPSPLADLVGRTRAALVAQLDVPMSTTQLACQLDLTAPTLSAHLRILAAAGVVASRRKGRTVLYARTDLGERLLDGGAAAS</sequence>
<dbReference type="InterPro" id="IPR036390">
    <property type="entry name" value="WH_DNA-bd_sf"/>
</dbReference>
<dbReference type="Pfam" id="PF19361">
    <property type="entry name" value="DUF5937"/>
    <property type="match status" value="1"/>
</dbReference>
<dbReference type="PANTHER" id="PTHR43132">
    <property type="entry name" value="ARSENICAL RESISTANCE OPERON REPRESSOR ARSR-RELATED"/>
    <property type="match status" value="1"/>
</dbReference>
<evidence type="ECO:0000313" key="5">
    <source>
        <dbReference type="EMBL" id="MBE1611115.1"/>
    </source>
</evidence>
<reference evidence="5" key="1">
    <citation type="submission" date="2020-10" db="EMBL/GenBank/DDBJ databases">
        <title>Sequencing the genomes of 1000 actinobacteria strains.</title>
        <authorList>
            <person name="Klenk H.-P."/>
        </authorList>
    </citation>
    <scope>NUCLEOTIDE SEQUENCE</scope>
    <source>
        <strain evidence="5">DSM 45354</strain>
    </source>
</reference>
<feature type="domain" description="HTH arsR-type" evidence="4">
    <location>
        <begin position="238"/>
        <end position="329"/>
    </location>
</feature>
<dbReference type="InterPro" id="IPR001845">
    <property type="entry name" value="HTH_ArsR_DNA-bd_dom"/>
</dbReference>
<dbReference type="PROSITE" id="PS50987">
    <property type="entry name" value="HTH_ARSR_2"/>
    <property type="match status" value="1"/>
</dbReference>
<organism evidence="5 6">
    <name type="scientific">Actinopolymorpha pittospori</name>
    <dbReference type="NCBI Taxonomy" id="648752"/>
    <lineage>
        <taxon>Bacteria</taxon>
        <taxon>Bacillati</taxon>
        <taxon>Actinomycetota</taxon>
        <taxon>Actinomycetes</taxon>
        <taxon>Propionibacteriales</taxon>
        <taxon>Actinopolymorphaceae</taxon>
        <taxon>Actinopolymorpha</taxon>
    </lineage>
</organism>
<dbReference type="PRINTS" id="PR00778">
    <property type="entry name" value="HTHARSR"/>
</dbReference>
<dbReference type="InterPro" id="IPR045981">
    <property type="entry name" value="DUF5937"/>
</dbReference>
<dbReference type="InterPro" id="IPR036388">
    <property type="entry name" value="WH-like_DNA-bd_sf"/>
</dbReference>
<dbReference type="Gene3D" id="1.10.10.10">
    <property type="entry name" value="Winged helix-like DNA-binding domain superfamily/Winged helix DNA-binding domain"/>
    <property type="match status" value="1"/>
</dbReference>
<keyword evidence="6" id="KW-1185">Reference proteome</keyword>
<name>A0A927RGE9_9ACTN</name>
<dbReference type="SMART" id="SM00418">
    <property type="entry name" value="HTH_ARSR"/>
    <property type="match status" value="1"/>
</dbReference>
<keyword evidence="2 5" id="KW-0238">DNA-binding</keyword>